<feature type="region of interest" description="Disordered" evidence="1">
    <location>
        <begin position="30"/>
        <end position="52"/>
    </location>
</feature>
<accession>A0AAV7MNT1</accession>
<protein>
    <submittedName>
        <fullName evidence="2">Uncharacterized protein</fullName>
    </submittedName>
</protein>
<keyword evidence="3" id="KW-1185">Reference proteome</keyword>
<dbReference type="AlphaFoldDB" id="A0AAV7MNT1"/>
<evidence type="ECO:0000256" key="1">
    <source>
        <dbReference type="SAM" id="MobiDB-lite"/>
    </source>
</evidence>
<evidence type="ECO:0000313" key="3">
    <source>
        <dbReference type="Proteomes" id="UP001066276"/>
    </source>
</evidence>
<gene>
    <name evidence="2" type="ORF">NDU88_002827</name>
</gene>
<comment type="caution">
    <text evidence="2">The sequence shown here is derived from an EMBL/GenBank/DDBJ whole genome shotgun (WGS) entry which is preliminary data.</text>
</comment>
<organism evidence="2 3">
    <name type="scientific">Pleurodeles waltl</name>
    <name type="common">Iberian ribbed newt</name>
    <dbReference type="NCBI Taxonomy" id="8319"/>
    <lineage>
        <taxon>Eukaryota</taxon>
        <taxon>Metazoa</taxon>
        <taxon>Chordata</taxon>
        <taxon>Craniata</taxon>
        <taxon>Vertebrata</taxon>
        <taxon>Euteleostomi</taxon>
        <taxon>Amphibia</taxon>
        <taxon>Batrachia</taxon>
        <taxon>Caudata</taxon>
        <taxon>Salamandroidea</taxon>
        <taxon>Salamandridae</taxon>
        <taxon>Pleurodelinae</taxon>
        <taxon>Pleurodeles</taxon>
    </lineage>
</organism>
<dbReference type="EMBL" id="JANPWB010000013">
    <property type="protein sequence ID" value="KAJ1105421.1"/>
    <property type="molecule type" value="Genomic_DNA"/>
</dbReference>
<name>A0AAV7MNT1_PLEWA</name>
<proteinExistence type="predicted"/>
<reference evidence="2" key="1">
    <citation type="journal article" date="2022" name="bioRxiv">
        <title>Sequencing and chromosome-scale assembly of the giantPleurodeles waltlgenome.</title>
        <authorList>
            <person name="Brown T."/>
            <person name="Elewa A."/>
            <person name="Iarovenko S."/>
            <person name="Subramanian E."/>
            <person name="Araus A.J."/>
            <person name="Petzold A."/>
            <person name="Susuki M."/>
            <person name="Suzuki K.-i.T."/>
            <person name="Hayashi T."/>
            <person name="Toyoda A."/>
            <person name="Oliveira C."/>
            <person name="Osipova E."/>
            <person name="Leigh N.D."/>
            <person name="Simon A."/>
            <person name="Yun M.H."/>
        </authorList>
    </citation>
    <scope>NUCLEOTIDE SEQUENCE</scope>
    <source>
        <strain evidence="2">20211129_DDA</strain>
        <tissue evidence="2">Liver</tissue>
    </source>
</reference>
<dbReference type="Proteomes" id="UP001066276">
    <property type="component" value="Chromosome 9"/>
</dbReference>
<sequence length="149" mass="15439">MSLRRAPARAAALSPLASLELAIYRDRRQQAERGRHAAPGSARRRGAAPLAHSVPLRSCSKRASLLSCIQRIPGPSALGYTLCVGGLRPARRRSGGQQEGSAAQVPPALLISYHGLSVHPEPGCEGILGGGRGLEAVRAPEGTGGGRLV</sequence>
<evidence type="ECO:0000313" key="2">
    <source>
        <dbReference type="EMBL" id="KAJ1105421.1"/>
    </source>
</evidence>